<dbReference type="HOGENOM" id="CLU_1576209_0_0_0"/>
<dbReference type="KEGG" id="fne:FSDG_02456"/>
<protein>
    <submittedName>
        <fullName evidence="1">Uncharacterized protein</fullName>
    </submittedName>
</protein>
<gene>
    <name evidence="1" type="ORF">FSDG_02456</name>
</gene>
<sequence>MDKELGYDLNMAKSLTGIEDEELLKFYINSVILKIERVIGYKLLKAKITSLISGLNTNYVFLPEKKIEQVLNVNRGCKMLPFSYINRKIIFDEIISKNSYVEIQYIAGYDEIPSDILLFICSTIKENITNEEGLKSYAIRGINYTFLNKIEQSDNFIRGVKDLFGVIEI</sequence>
<name>A0A140NVY8_9FUSO</name>
<proteinExistence type="predicted"/>
<dbReference type="Proteomes" id="UP000002799">
    <property type="component" value="Chromosome"/>
</dbReference>
<evidence type="ECO:0000313" key="2">
    <source>
        <dbReference type="Proteomes" id="UP000002799"/>
    </source>
</evidence>
<organism evidence="1">
    <name type="scientific">Fusobacterium animalis 7_1</name>
    <dbReference type="NCBI Taxonomy" id="457405"/>
    <lineage>
        <taxon>Bacteria</taxon>
        <taxon>Fusobacteriati</taxon>
        <taxon>Fusobacteriota</taxon>
        <taxon>Fusobacteriia</taxon>
        <taxon>Fusobacteriales</taxon>
        <taxon>Fusobacteriaceae</taxon>
        <taxon>Fusobacterium</taxon>
    </lineage>
</organism>
<evidence type="ECO:0000313" key="1">
    <source>
        <dbReference type="EMBL" id="AHH93297.1"/>
    </source>
</evidence>
<dbReference type="AlphaFoldDB" id="A0A140NVY8"/>
<dbReference type="GeneID" id="79810370"/>
<dbReference type="RefSeq" id="WP_016361180.1">
    <property type="nucleotide sequence ID" value="NZ_AKBT01000001.1"/>
</dbReference>
<dbReference type="EMBL" id="CP007062">
    <property type="protein sequence ID" value="AHH93297.1"/>
    <property type="molecule type" value="Genomic_DNA"/>
</dbReference>
<accession>A0A140NVY8</accession>
<reference evidence="1 2" key="1">
    <citation type="submission" date="2013-11" db="EMBL/GenBank/DDBJ databases">
        <title>The Genome Sequence of Fusobacterium sp. 7_1.</title>
        <authorList>
            <consortium name="The Broad Institute Genome Sequencing Platform"/>
            <person name="Earl A."/>
            <person name="Ward D."/>
            <person name="Feldgarden M."/>
            <person name="Gevers D."/>
            <person name="Strauss J."/>
            <person name="Ambrose C.E."/>
            <person name="Allen-Vercoe E."/>
            <person name="Walker B."/>
            <person name="Young S.K."/>
            <person name="Zeng Q."/>
            <person name="Gargeya S."/>
            <person name="Fitzgerald M."/>
            <person name="Haas B."/>
            <person name="Abouelleil A."/>
            <person name="Alvarado L."/>
            <person name="Arachchi H.M."/>
            <person name="Berlin A.M."/>
            <person name="Chapman S.B."/>
            <person name="Goldberg J."/>
            <person name="Griggs A."/>
            <person name="Gujja S."/>
            <person name="Hansen M."/>
            <person name="Howarth C."/>
            <person name="Imamovic A."/>
            <person name="Larimer J."/>
            <person name="McCowen C."/>
            <person name="Montmayeur A."/>
            <person name="Murphy C."/>
            <person name="Neiman D."/>
            <person name="Pearson M."/>
            <person name="Priest M."/>
            <person name="Roberts A."/>
            <person name="Saif S."/>
            <person name="Shea T."/>
            <person name="Sisk P."/>
            <person name="Sykes S."/>
            <person name="Wortman J."/>
            <person name="Nusbaum C."/>
            <person name="Birren B."/>
        </authorList>
    </citation>
    <scope>NUCLEOTIDE SEQUENCE [LARGE SCALE GENOMIC DNA]</scope>
    <source>
        <strain evidence="1 2">7_1</strain>
    </source>
</reference>